<feature type="signal peptide" evidence="1">
    <location>
        <begin position="1"/>
        <end position="23"/>
    </location>
</feature>
<dbReference type="EMBL" id="CP144105">
    <property type="protein sequence ID" value="WWC91045.1"/>
    <property type="molecule type" value="Genomic_DNA"/>
</dbReference>
<reference evidence="2 3" key="1">
    <citation type="submission" date="2024-01" db="EMBL/GenBank/DDBJ databases">
        <title>Comparative genomics of Cryptococcus and Kwoniella reveals pathogenesis evolution and contrasting modes of karyotype evolution via chromosome fusion or intercentromeric recombination.</title>
        <authorList>
            <person name="Coelho M.A."/>
            <person name="David-Palma M."/>
            <person name="Shea T."/>
            <person name="Bowers K."/>
            <person name="McGinley-Smith S."/>
            <person name="Mohammad A.W."/>
            <person name="Gnirke A."/>
            <person name="Yurkov A.M."/>
            <person name="Nowrousian M."/>
            <person name="Sun S."/>
            <person name="Cuomo C.A."/>
            <person name="Heitman J."/>
        </authorList>
    </citation>
    <scope>NUCLEOTIDE SEQUENCE [LARGE SCALE GENOMIC DNA]</scope>
    <source>
        <strain evidence="2 3">CBS 6074</strain>
    </source>
</reference>
<dbReference type="Proteomes" id="UP001355207">
    <property type="component" value="Chromosome 8"/>
</dbReference>
<feature type="chain" id="PRO_5043343410" evidence="1">
    <location>
        <begin position="24"/>
        <end position="151"/>
    </location>
</feature>
<dbReference type="GeneID" id="91096655"/>
<organism evidence="2 3">
    <name type="scientific">Kwoniella dendrophila CBS 6074</name>
    <dbReference type="NCBI Taxonomy" id="1295534"/>
    <lineage>
        <taxon>Eukaryota</taxon>
        <taxon>Fungi</taxon>
        <taxon>Dikarya</taxon>
        <taxon>Basidiomycota</taxon>
        <taxon>Agaricomycotina</taxon>
        <taxon>Tremellomycetes</taxon>
        <taxon>Tremellales</taxon>
        <taxon>Cryptococcaceae</taxon>
        <taxon>Kwoniella</taxon>
    </lineage>
</organism>
<sequence>MVSLTLATTFALAATLGTQSTFARPTATTNVVLKTSSGGSSAPVVWPFTGTAHAERKRNTEDSNASRLARGLPLKAPVKRHELDRRLTPAPSAGVGSDESFEFVTCSGGGSTSGTYTSVSGNTNQDLVNACAASVPQTIMRSTLHDSPRPD</sequence>
<evidence type="ECO:0000313" key="2">
    <source>
        <dbReference type="EMBL" id="WWC91045.1"/>
    </source>
</evidence>
<dbReference type="RefSeq" id="XP_066077808.1">
    <property type="nucleotide sequence ID" value="XM_066221711.1"/>
</dbReference>
<proteinExistence type="predicted"/>
<keyword evidence="1" id="KW-0732">Signal</keyword>
<keyword evidence="3" id="KW-1185">Reference proteome</keyword>
<accession>A0AAX4K083</accession>
<dbReference type="AlphaFoldDB" id="A0AAX4K083"/>
<evidence type="ECO:0000256" key="1">
    <source>
        <dbReference type="SAM" id="SignalP"/>
    </source>
</evidence>
<protein>
    <submittedName>
        <fullName evidence="2">Uncharacterized protein</fullName>
    </submittedName>
</protein>
<name>A0AAX4K083_9TREE</name>
<gene>
    <name evidence="2" type="ORF">L201_005985</name>
</gene>
<evidence type="ECO:0000313" key="3">
    <source>
        <dbReference type="Proteomes" id="UP001355207"/>
    </source>
</evidence>